<dbReference type="EMBL" id="FMWD01000001">
    <property type="protein sequence ID" value="SCZ49688.1"/>
    <property type="molecule type" value="Genomic_DNA"/>
</dbReference>
<dbReference type="GO" id="GO:0030246">
    <property type="term" value="F:carbohydrate binding"/>
    <property type="evidence" value="ECO:0007669"/>
    <property type="project" value="UniProtKB-ARBA"/>
</dbReference>
<dbReference type="GO" id="GO:0055085">
    <property type="term" value="P:transmembrane transport"/>
    <property type="evidence" value="ECO:0007669"/>
    <property type="project" value="UniProtKB-ARBA"/>
</dbReference>
<sequence length="358" mass="39035">MVHGVSTCSPAPLRNPSWCSTGPCRARYPRDGISTQGCASCRRQYYPDGDSVGLSTLLVFLSLCLLPVWSAVADPGARFVVGFAQDNLDNDWRLAQVDGLKRRMAAYPEIEFLVTDGRGSTAQQIKDIEDLISLDVDVLVTSPRDSRAMTPVLSRAFQRGTPVVLLTRRIQTDDYTTFIGADDRAIASDAAEYMVGKMNGTGTILMLQGVPTATTAIDRTEAFLDVTADYPDIRVITKVGNYLRADAAVAVEELLFQGWRFDAIFAQSDSMVLGALLALEKAAIDPEPLVIVGMDYISETREAIRAGKQDASFVYPTSSESAARAILAILEGREVPRRITPPSIMVTRDNVDTVEPIF</sequence>
<evidence type="ECO:0000256" key="4">
    <source>
        <dbReference type="SAM" id="Phobius"/>
    </source>
</evidence>
<dbReference type="Proteomes" id="UP000199648">
    <property type="component" value="Unassembled WGS sequence"/>
</dbReference>
<feature type="domain" description="Periplasmic binding protein" evidence="5">
    <location>
        <begin position="81"/>
        <end position="333"/>
    </location>
</feature>
<dbReference type="PANTHER" id="PTHR46847:SF1">
    <property type="entry name" value="D-ALLOSE-BINDING PERIPLASMIC PROTEIN-RELATED"/>
    <property type="match status" value="1"/>
</dbReference>
<comment type="subcellular location">
    <subcellularLocation>
        <location evidence="1">Cell envelope</location>
    </subcellularLocation>
</comment>
<evidence type="ECO:0000256" key="3">
    <source>
        <dbReference type="ARBA" id="ARBA00022729"/>
    </source>
</evidence>
<keyword evidence="7" id="KW-1185">Reference proteome</keyword>
<dbReference type="InterPro" id="IPR025997">
    <property type="entry name" value="SBP_2_dom"/>
</dbReference>
<accession>A0A1G5PJT3</accession>
<keyword evidence="4" id="KW-1133">Transmembrane helix</keyword>
<dbReference type="Pfam" id="PF13407">
    <property type="entry name" value="Peripla_BP_4"/>
    <property type="match status" value="1"/>
</dbReference>
<evidence type="ECO:0000313" key="7">
    <source>
        <dbReference type="Proteomes" id="UP000199648"/>
    </source>
</evidence>
<organism evidence="6 7">
    <name type="scientific">Thiohalomonas denitrificans</name>
    <dbReference type="NCBI Taxonomy" id="415747"/>
    <lineage>
        <taxon>Bacteria</taxon>
        <taxon>Pseudomonadati</taxon>
        <taxon>Pseudomonadota</taxon>
        <taxon>Gammaproteobacteria</taxon>
        <taxon>Thiohalomonadales</taxon>
        <taxon>Thiohalomonadaceae</taxon>
        <taxon>Thiohalomonas</taxon>
    </lineage>
</organism>
<dbReference type="Gene3D" id="3.40.50.2300">
    <property type="match status" value="2"/>
</dbReference>
<reference evidence="6 7" key="1">
    <citation type="submission" date="2016-10" db="EMBL/GenBank/DDBJ databases">
        <authorList>
            <person name="de Groot N.N."/>
        </authorList>
    </citation>
    <scope>NUCLEOTIDE SEQUENCE [LARGE SCALE GENOMIC DNA]</scope>
    <source>
        <strain evidence="6 7">HLD2</strain>
    </source>
</reference>
<feature type="transmembrane region" description="Helical" evidence="4">
    <location>
        <begin position="52"/>
        <end position="72"/>
    </location>
</feature>
<evidence type="ECO:0000256" key="1">
    <source>
        <dbReference type="ARBA" id="ARBA00004196"/>
    </source>
</evidence>
<proteinExistence type="inferred from homology"/>
<name>A0A1G5PJT3_9GAMM</name>
<keyword evidence="4" id="KW-0812">Transmembrane</keyword>
<comment type="similarity">
    <text evidence="2">Belongs to the bacterial solute-binding protein 2 family.</text>
</comment>
<dbReference type="GO" id="GO:0030313">
    <property type="term" value="C:cell envelope"/>
    <property type="evidence" value="ECO:0007669"/>
    <property type="project" value="UniProtKB-SubCell"/>
</dbReference>
<dbReference type="SUPFAM" id="SSF53822">
    <property type="entry name" value="Periplasmic binding protein-like I"/>
    <property type="match status" value="1"/>
</dbReference>
<keyword evidence="3" id="KW-0732">Signal</keyword>
<dbReference type="STRING" id="415747.SAMN03097708_00238"/>
<gene>
    <name evidence="6" type="ORF">SAMN03097708_00238</name>
</gene>
<keyword evidence="4" id="KW-0472">Membrane</keyword>
<evidence type="ECO:0000313" key="6">
    <source>
        <dbReference type="EMBL" id="SCZ49688.1"/>
    </source>
</evidence>
<dbReference type="PANTHER" id="PTHR46847">
    <property type="entry name" value="D-ALLOSE-BINDING PERIPLASMIC PROTEIN-RELATED"/>
    <property type="match status" value="1"/>
</dbReference>
<dbReference type="InterPro" id="IPR028082">
    <property type="entry name" value="Peripla_BP_I"/>
</dbReference>
<dbReference type="AlphaFoldDB" id="A0A1G5PJT3"/>
<dbReference type="CDD" id="cd06308">
    <property type="entry name" value="PBP1_sensor_kinase-like"/>
    <property type="match status" value="1"/>
</dbReference>
<evidence type="ECO:0000259" key="5">
    <source>
        <dbReference type="Pfam" id="PF13407"/>
    </source>
</evidence>
<protein>
    <submittedName>
        <fullName evidence="6">Ribose transport system substrate-binding protein</fullName>
    </submittedName>
</protein>
<evidence type="ECO:0000256" key="2">
    <source>
        <dbReference type="ARBA" id="ARBA00007639"/>
    </source>
</evidence>